<dbReference type="EMBL" id="MU859557">
    <property type="protein sequence ID" value="KAK3946712.1"/>
    <property type="molecule type" value="Genomic_DNA"/>
</dbReference>
<name>A0AAN6SA62_9PEZI</name>
<gene>
    <name evidence="1" type="ORF">QBC32DRAFT_225624</name>
</gene>
<protein>
    <submittedName>
        <fullName evidence="1">Uncharacterized protein</fullName>
    </submittedName>
</protein>
<proteinExistence type="predicted"/>
<feature type="non-terminal residue" evidence="1">
    <location>
        <position position="1"/>
    </location>
</feature>
<keyword evidence="2" id="KW-1185">Reference proteome</keyword>
<reference evidence="1" key="1">
    <citation type="journal article" date="2023" name="Mol. Phylogenet. Evol.">
        <title>Genome-scale phylogeny and comparative genomics of the fungal order Sordariales.</title>
        <authorList>
            <person name="Hensen N."/>
            <person name="Bonometti L."/>
            <person name="Westerberg I."/>
            <person name="Brannstrom I.O."/>
            <person name="Guillou S."/>
            <person name="Cros-Aarteil S."/>
            <person name="Calhoun S."/>
            <person name="Haridas S."/>
            <person name="Kuo A."/>
            <person name="Mondo S."/>
            <person name="Pangilinan J."/>
            <person name="Riley R."/>
            <person name="LaButti K."/>
            <person name="Andreopoulos B."/>
            <person name="Lipzen A."/>
            <person name="Chen C."/>
            <person name="Yan M."/>
            <person name="Daum C."/>
            <person name="Ng V."/>
            <person name="Clum A."/>
            <person name="Steindorff A."/>
            <person name="Ohm R.A."/>
            <person name="Martin F."/>
            <person name="Silar P."/>
            <person name="Natvig D.O."/>
            <person name="Lalanne C."/>
            <person name="Gautier V."/>
            <person name="Ament-Velasquez S.L."/>
            <person name="Kruys A."/>
            <person name="Hutchinson M.I."/>
            <person name="Powell A.J."/>
            <person name="Barry K."/>
            <person name="Miller A.N."/>
            <person name="Grigoriev I.V."/>
            <person name="Debuchy R."/>
            <person name="Gladieux P."/>
            <person name="Hiltunen Thoren M."/>
            <person name="Johannesson H."/>
        </authorList>
    </citation>
    <scope>NUCLEOTIDE SEQUENCE</scope>
    <source>
        <strain evidence="1">CBS 626.80</strain>
    </source>
</reference>
<comment type="caution">
    <text evidence="1">The sequence shown here is derived from an EMBL/GenBank/DDBJ whole genome shotgun (WGS) entry which is preliminary data.</text>
</comment>
<reference evidence="1" key="2">
    <citation type="submission" date="2023-06" db="EMBL/GenBank/DDBJ databases">
        <authorList>
            <consortium name="Lawrence Berkeley National Laboratory"/>
            <person name="Mondo S.J."/>
            <person name="Hensen N."/>
            <person name="Bonometti L."/>
            <person name="Westerberg I."/>
            <person name="Brannstrom I.O."/>
            <person name="Guillou S."/>
            <person name="Cros-Aarteil S."/>
            <person name="Calhoun S."/>
            <person name="Haridas S."/>
            <person name="Kuo A."/>
            <person name="Pangilinan J."/>
            <person name="Riley R."/>
            <person name="Labutti K."/>
            <person name="Andreopoulos B."/>
            <person name="Lipzen A."/>
            <person name="Chen C."/>
            <person name="Yanf M."/>
            <person name="Daum C."/>
            <person name="Ng V."/>
            <person name="Clum A."/>
            <person name="Steindorff A."/>
            <person name="Ohm R."/>
            <person name="Martin F."/>
            <person name="Silar P."/>
            <person name="Natvig D."/>
            <person name="Lalanne C."/>
            <person name="Gautier V."/>
            <person name="Ament-Velasquez S.L."/>
            <person name="Kruys A."/>
            <person name="Hutchinson M.I."/>
            <person name="Powell A.J."/>
            <person name="Barry K."/>
            <person name="Miller A.N."/>
            <person name="Grigoriev I.V."/>
            <person name="Debuchy R."/>
            <person name="Gladieux P."/>
            <person name="Thoren M.H."/>
            <person name="Johannesson H."/>
        </authorList>
    </citation>
    <scope>NUCLEOTIDE SEQUENCE</scope>
    <source>
        <strain evidence="1">CBS 626.80</strain>
    </source>
</reference>
<organism evidence="1 2">
    <name type="scientific">Pseudoneurospora amorphoporcata</name>
    <dbReference type="NCBI Taxonomy" id="241081"/>
    <lineage>
        <taxon>Eukaryota</taxon>
        <taxon>Fungi</taxon>
        <taxon>Dikarya</taxon>
        <taxon>Ascomycota</taxon>
        <taxon>Pezizomycotina</taxon>
        <taxon>Sordariomycetes</taxon>
        <taxon>Sordariomycetidae</taxon>
        <taxon>Sordariales</taxon>
        <taxon>Sordariaceae</taxon>
        <taxon>Pseudoneurospora</taxon>
    </lineage>
</organism>
<sequence length="50" mass="5712">SKTLDISNLENEEALNNVEEAIAAIVKYYSKEGYGPSFTFRPLTVIRKEY</sequence>
<accession>A0AAN6SA62</accession>
<evidence type="ECO:0000313" key="1">
    <source>
        <dbReference type="EMBL" id="KAK3946712.1"/>
    </source>
</evidence>
<dbReference type="Proteomes" id="UP001303222">
    <property type="component" value="Unassembled WGS sequence"/>
</dbReference>
<dbReference type="AlphaFoldDB" id="A0AAN6SA62"/>
<evidence type="ECO:0000313" key="2">
    <source>
        <dbReference type="Proteomes" id="UP001303222"/>
    </source>
</evidence>